<evidence type="ECO:0000256" key="3">
    <source>
        <dbReference type="ARBA" id="ARBA00023163"/>
    </source>
</evidence>
<dbReference type="InterPro" id="IPR028082">
    <property type="entry name" value="Peripla_BP_I"/>
</dbReference>
<dbReference type="Pfam" id="PF13377">
    <property type="entry name" value="Peripla_BP_3"/>
    <property type="match status" value="1"/>
</dbReference>
<name>A0ABR9P722_9ACTN</name>
<evidence type="ECO:0000313" key="6">
    <source>
        <dbReference type="Proteomes" id="UP000806528"/>
    </source>
</evidence>
<dbReference type="PANTHER" id="PTHR30146">
    <property type="entry name" value="LACI-RELATED TRANSCRIPTIONAL REPRESSOR"/>
    <property type="match status" value="1"/>
</dbReference>
<comment type="caution">
    <text evidence="5">The sequence shown here is derived from an EMBL/GenBank/DDBJ whole genome shotgun (WGS) entry which is preliminary data.</text>
</comment>
<dbReference type="SUPFAM" id="SSF47413">
    <property type="entry name" value="lambda repressor-like DNA-binding domains"/>
    <property type="match status" value="1"/>
</dbReference>
<dbReference type="PROSITE" id="PS50932">
    <property type="entry name" value="HTH_LACI_2"/>
    <property type="match status" value="1"/>
</dbReference>
<dbReference type="PANTHER" id="PTHR30146:SF155">
    <property type="entry name" value="ALANINE RACEMASE"/>
    <property type="match status" value="1"/>
</dbReference>
<dbReference type="Gene3D" id="1.10.260.40">
    <property type="entry name" value="lambda repressor-like DNA-binding domains"/>
    <property type="match status" value="1"/>
</dbReference>
<dbReference type="Gene3D" id="3.40.50.2300">
    <property type="match status" value="2"/>
</dbReference>
<dbReference type="Proteomes" id="UP000806528">
    <property type="component" value="Unassembled WGS sequence"/>
</dbReference>
<dbReference type="InterPro" id="IPR000843">
    <property type="entry name" value="HTH_LacI"/>
</dbReference>
<accession>A0ABR9P722</accession>
<dbReference type="CDD" id="cd01392">
    <property type="entry name" value="HTH_LacI"/>
    <property type="match status" value="1"/>
</dbReference>
<dbReference type="CDD" id="cd06267">
    <property type="entry name" value="PBP1_LacI_sugar_binding-like"/>
    <property type="match status" value="1"/>
</dbReference>
<organism evidence="5 6">
    <name type="scientific">Nocardiopsis coralli</name>
    <dbReference type="NCBI Taxonomy" id="2772213"/>
    <lineage>
        <taxon>Bacteria</taxon>
        <taxon>Bacillati</taxon>
        <taxon>Actinomycetota</taxon>
        <taxon>Actinomycetes</taxon>
        <taxon>Streptosporangiales</taxon>
        <taxon>Nocardiopsidaceae</taxon>
        <taxon>Nocardiopsis</taxon>
    </lineage>
</organism>
<dbReference type="SUPFAM" id="SSF53822">
    <property type="entry name" value="Periplasmic binding protein-like I"/>
    <property type="match status" value="1"/>
</dbReference>
<keyword evidence="2 5" id="KW-0238">DNA-binding</keyword>
<sequence length="329" mass="34789">MADVAEAAGVAVSTVSRALRGRPGVSSAQREQILRVADELSYSVSASASRLAGGRTGAVGVLVPRIDGWFHSTAVAGLQERLHEHGLDLVLYRLQGREERTGFFTRRAFRHRVDALVVVGTTLTPDEEELLAEAGLPVVGISTRPSGRPFADVDDRAGAAGATRHLTNLGHERIAILRSTTLLGTHGAVSHDRYAGFCGAMAERGLDVPEAYVVSAPWGLEGGAQAMAELLSAATPPTAVFAESDEVAIGALRTLRRSNVEVGRTMSVIGFDDHQLAELLDLSTVAQPVHEQGRTGGDLVVEALEHGRVAEPERVLPTRLVVRGTSAGH</sequence>
<dbReference type="Pfam" id="PF00356">
    <property type="entry name" value="LacI"/>
    <property type="match status" value="1"/>
</dbReference>
<evidence type="ECO:0000313" key="5">
    <source>
        <dbReference type="EMBL" id="MBE2999648.1"/>
    </source>
</evidence>
<evidence type="ECO:0000259" key="4">
    <source>
        <dbReference type="PROSITE" id="PS50932"/>
    </source>
</evidence>
<dbReference type="InterPro" id="IPR010982">
    <property type="entry name" value="Lambda_DNA-bd_dom_sf"/>
</dbReference>
<proteinExistence type="predicted"/>
<feature type="domain" description="HTH lacI-type" evidence="4">
    <location>
        <begin position="1"/>
        <end position="53"/>
    </location>
</feature>
<dbReference type="SMART" id="SM00354">
    <property type="entry name" value="HTH_LACI"/>
    <property type="match status" value="1"/>
</dbReference>
<protein>
    <submittedName>
        <fullName evidence="5">LacI family DNA-binding transcriptional regulator</fullName>
    </submittedName>
</protein>
<gene>
    <name evidence="5" type="ORF">IDM40_13150</name>
</gene>
<keyword evidence="6" id="KW-1185">Reference proteome</keyword>
<dbReference type="GO" id="GO:0003677">
    <property type="term" value="F:DNA binding"/>
    <property type="evidence" value="ECO:0007669"/>
    <property type="project" value="UniProtKB-KW"/>
</dbReference>
<keyword evidence="1" id="KW-0805">Transcription regulation</keyword>
<reference evidence="5 6" key="1">
    <citation type="submission" date="2020-09" db="EMBL/GenBank/DDBJ databases">
        <title>Diversity and distribution of actinomycetes associated with coral in the coast of Hainan.</title>
        <authorList>
            <person name="Li F."/>
        </authorList>
    </citation>
    <scope>NUCLEOTIDE SEQUENCE [LARGE SCALE GENOMIC DNA]</scope>
    <source>
        <strain evidence="5 6">HNM0947</strain>
    </source>
</reference>
<dbReference type="EMBL" id="JADBGI010000010">
    <property type="protein sequence ID" value="MBE2999648.1"/>
    <property type="molecule type" value="Genomic_DNA"/>
</dbReference>
<evidence type="ECO:0000256" key="2">
    <source>
        <dbReference type="ARBA" id="ARBA00023125"/>
    </source>
</evidence>
<dbReference type="InterPro" id="IPR046335">
    <property type="entry name" value="LacI/GalR-like_sensor"/>
</dbReference>
<evidence type="ECO:0000256" key="1">
    <source>
        <dbReference type="ARBA" id="ARBA00023015"/>
    </source>
</evidence>
<keyword evidence="3" id="KW-0804">Transcription</keyword>